<comment type="caution">
    <text evidence="2">The sequence shown here is derived from an EMBL/GenBank/DDBJ whole genome shotgun (WGS) entry which is preliminary data.</text>
</comment>
<organism evidence="2 3">
    <name type="scientific">Araneus ventricosus</name>
    <name type="common">Orbweaver spider</name>
    <name type="synonym">Epeira ventricosa</name>
    <dbReference type="NCBI Taxonomy" id="182803"/>
    <lineage>
        <taxon>Eukaryota</taxon>
        <taxon>Metazoa</taxon>
        <taxon>Ecdysozoa</taxon>
        <taxon>Arthropoda</taxon>
        <taxon>Chelicerata</taxon>
        <taxon>Arachnida</taxon>
        <taxon>Araneae</taxon>
        <taxon>Araneomorphae</taxon>
        <taxon>Entelegynae</taxon>
        <taxon>Araneoidea</taxon>
        <taxon>Araneidae</taxon>
        <taxon>Araneus</taxon>
    </lineage>
</organism>
<dbReference type="AlphaFoldDB" id="A0A4Y2JD87"/>
<evidence type="ECO:0008006" key="4">
    <source>
        <dbReference type="Google" id="ProtNLM"/>
    </source>
</evidence>
<proteinExistence type="predicted"/>
<evidence type="ECO:0000256" key="1">
    <source>
        <dbReference type="SAM" id="MobiDB-lite"/>
    </source>
</evidence>
<name>A0A4Y2JD87_ARAVE</name>
<accession>A0A4Y2JD87</accession>
<keyword evidence="3" id="KW-1185">Reference proteome</keyword>
<sequence>MTLFIGKLSRGPVVRWNSQPIERTTSLKYLGVILDEKLNWISHIQEQGAKAVSQYQQLCCNSRTKMGAKSKTQRDTLPNSYKEDAPLWV</sequence>
<protein>
    <recommendedName>
        <fullName evidence="4">Reverse transcriptase domain-containing protein</fullName>
    </recommendedName>
</protein>
<dbReference type="EMBL" id="BGPR01003429">
    <property type="protein sequence ID" value="GBM88027.1"/>
    <property type="molecule type" value="Genomic_DNA"/>
</dbReference>
<dbReference type="OrthoDB" id="6782818at2759"/>
<dbReference type="Proteomes" id="UP000499080">
    <property type="component" value="Unassembled WGS sequence"/>
</dbReference>
<reference evidence="2 3" key="1">
    <citation type="journal article" date="2019" name="Sci. Rep.">
        <title>Orb-weaving spider Araneus ventricosus genome elucidates the spidroin gene catalogue.</title>
        <authorList>
            <person name="Kono N."/>
            <person name="Nakamura H."/>
            <person name="Ohtoshi R."/>
            <person name="Moran D.A.P."/>
            <person name="Shinohara A."/>
            <person name="Yoshida Y."/>
            <person name="Fujiwara M."/>
            <person name="Mori M."/>
            <person name="Tomita M."/>
            <person name="Arakawa K."/>
        </authorList>
    </citation>
    <scope>NUCLEOTIDE SEQUENCE [LARGE SCALE GENOMIC DNA]</scope>
</reference>
<evidence type="ECO:0000313" key="3">
    <source>
        <dbReference type="Proteomes" id="UP000499080"/>
    </source>
</evidence>
<gene>
    <name evidence="2" type="ORF">AVEN_27771_1</name>
</gene>
<evidence type="ECO:0000313" key="2">
    <source>
        <dbReference type="EMBL" id="GBM88027.1"/>
    </source>
</evidence>
<feature type="region of interest" description="Disordered" evidence="1">
    <location>
        <begin position="65"/>
        <end position="89"/>
    </location>
</feature>